<dbReference type="GO" id="GO:0004497">
    <property type="term" value="F:monooxygenase activity"/>
    <property type="evidence" value="ECO:0007669"/>
    <property type="project" value="InterPro"/>
</dbReference>
<dbReference type="Proteomes" id="UP000054845">
    <property type="component" value="Unassembled WGS sequence"/>
</dbReference>
<evidence type="ECO:0000313" key="7">
    <source>
        <dbReference type="Proteomes" id="UP000054845"/>
    </source>
</evidence>
<evidence type="ECO:0000256" key="3">
    <source>
        <dbReference type="ARBA" id="ARBA00022723"/>
    </source>
</evidence>
<protein>
    <submittedName>
        <fullName evidence="6">Cytochrome P450 CYP4/CYP19/CYP26 subfamilies</fullName>
    </submittedName>
</protein>
<dbReference type="InterPro" id="IPR036396">
    <property type="entry name" value="Cyt_P450_sf"/>
</dbReference>
<sequence length="577" mass="64869">MVSTPASSPFARASALLKSGKPTAFTSSDSVLVSSSQATPILLSLLIVATSYLAWQLFAPVKNARIKGSSIRTLAASIPRLGQVAFYKTRESFLYRVLGRPEEALDAQAYHPSAVRFNVGQHNIIVSGDHQDASTFFNTRALSFTKGYSVLFGGTPKDPDTEPEVAARNRAQDDKYMVFFDKNLKQAIRGERLADLTPDMVEDCLKDYEHFFANNTGNGKLDPHMDVYPLIFQLSVRTVGLAEHASNAAAAREMYDAYWSIERETNYWSTLWPNLPLRSNHKRKENSKKLFTMIHEAITKRIEDKRSEDDQVQRMIDDETSTIDIVRWCVGSLFAAVVNSSSMSAWLLIFVGAQPELRQRVKQEIVETLRKGAEERGDDYESLPTLEALRRVPLEQWEGTASSVADRKNGSGAFPLLHACLKETMRHVLRGTFFRYFAGQNESDKFANSKVQIGGHDVNSGDFLAYWIAGTHQNSRIYRDPQRFDPDRFAIRKEGNGPLEFIGWGASHHVCGGRRFAQLEIIIVVATFLMCFDYETVDLQGRPYSAETCPSADTDNNWRGPSKPVRLSYRRAADFKA</sequence>
<dbReference type="InterPro" id="IPR001128">
    <property type="entry name" value="Cyt_P450"/>
</dbReference>
<keyword evidence="7" id="KW-1185">Reference proteome</keyword>
<name>A0A0P1BL22_9BASI</name>
<evidence type="ECO:0000256" key="4">
    <source>
        <dbReference type="ARBA" id="ARBA00023004"/>
    </source>
</evidence>
<organism evidence="6 7">
    <name type="scientific">Ceraceosorus bombacis</name>
    <dbReference type="NCBI Taxonomy" id="401625"/>
    <lineage>
        <taxon>Eukaryota</taxon>
        <taxon>Fungi</taxon>
        <taxon>Dikarya</taxon>
        <taxon>Basidiomycota</taxon>
        <taxon>Ustilaginomycotina</taxon>
        <taxon>Exobasidiomycetes</taxon>
        <taxon>Ceraceosorales</taxon>
        <taxon>Ceraceosoraceae</taxon>
        <taxon>Ceraceosorus</taxon>
    </lineage>
</organism>
<keyword evidence="4 5" id="KW-0408">Iron</keyword>
<reference evidence="6 7" key="1">
    <citation type="submission" date="2014-09" db="EMBL/GenBank/DDBJ databases">
        <authorList>
            <person name="Magalhaes I.L.F."/>
            <person name="Oliveira U."/>
            <person name="Santos F.R."/>
            <person name="Vidigal T.H.D.A."/>
            <person name="Brescovit A.D."/>
            <person name="Santos A.J."/>
        </authorList>
    </citation>
    <scope>NUCLEOTIDE SEQUENCE [LARGE SCALE GENOMIC DNA]</scope>
</reference>
<keyword evidence="2 5" id="KW-0349">Heme</keyword>
<dbReference type="PANTHER" id="PTHR24304:SF2">
    <property type="entry name" value="24-HYDROXYCHOLESTEROL 7-ALPHA-HYDROXYLASE"/>
    <property type="match status" value="1"/>
</dbReference>
<dbReference type="PANTHER" id="PTHR24304">
    <property type="entry name" value="CYTOCHROME P450 FAMILY 7"/>
    <property type="match status" value="1"/>
</dbReference>
<dbReference type="SUPFAM" id="SSF48264">
    <property type="entry name" value="Cytochrome P450"/>
    <property type="match status" value="1"/>
</dbReference>
<accession>A0A0P1BL22</accession>
<dbReference type="CDD" id="cd00302">
    <property type="entry name" value="cytochrome_P450"/>
    <property type="match status" value="1"/>
</dbReference>
<proteinExistence type="inferred from homology"/>
<dbReference type="Pfam" id="PF00067">
    <property type="entry name" value="p450"/>
    <property type="match status" value="2"/>
</dbReference>
<dbReference type="Gene3D" id="1.10.630.10">
    <property type="entry name" value="Cytochrome P450"/>
    <property type="match status" value="1"/>
</dbReference>
<dbReference type="InterPro" id="IPR002401">
    <property type="entry name" value="Cyt_P450_E_grp-I"/>
</dbReference>
<dbReference type="InterPro" id="IPR050529">
    <property type="entry name" value="CYP450_sterol_14alpha_dmase"/>
</dbReference>
<dbReference type="OrthoDB" id="1055148at2759"/>
<evidence type="ECO:0000256" key="2">
    <source>
        <dbReference type="ARBA" id="ARBA00022617"/>
    </source>
</evidence>
<comment type="cofactor">
    <cofactor evidence="5">
        <name>heme</name>
        <dbReference type="ChEBI" id="CHEBI:30413"/>
    </cofactor>
</comment>
<evidence type="ECO:0000313" key="6">
    <source>
        <dbReference type="EMBL" id="CEH16739.1"/>
    </source>
</evidence>
<dbReference type="GO" id="GO:0020037">
    <property type="term" value="F:heme binding"/>
    <property type="evidence" value="ECO:0007669"/>
    <property type="project" value="InterPro"/>
</dbReference>
<dbReference type="STRING" id="401625.A0A0P1BL22"/>
<evidence type="ECO:0000256" key="1">
    <source>
        <dbReference type="ARBA" id="ARBA00010617"/>
    </source>
</evidence>
<dbReference type="GO" id="GO:0005506">
    <property type="term" value="F:iron ion binding"/>
    <property type="evidence" value="ECO:0007669"/>
    <property type="project" value="InterPro"/>
</dbReference>
<feature type="binding site" description="axial binding residue" evidence="5">
    <location>
        <position position="511"/>
    </location>
    <ligand>
        <name>heme</name>
        <dbReference type="ChEBI" id="CHEBI:30413"/>
    </ligand>
    <ligandPart>
        <name>Fe</name>
        <dbReference type="ChEBI" id="CHEBI:18248"/>
    </ligandPart>
</feature>
<dbReference type="GO" id="GO:0016705">
    <property type="term" value="F:oxidoreductase activity, acting on paired donors, with incorporation or reduction of molecular oxygen"/>
    <property type="evidence" value="ECO:0007669"/>
    <property type="project" value="InterPro"/>
</dbReference>
<evidence type="ECO:0000256" key="5">
    <source>
        <dbReference type="PIRSR" id="PIRSR602401-1"/>
    </source>
</evidence>
<comment type="similarity">
    <text evidence="1">Belongs to the cytochrome P450 family.</text>
</comment>
<dbReference type="AlphaFoldDB" id="A0A0P1BL22"/>
<dbReference type="PRINTS" id="PR00463">
    <property type="entry name" value="EP450I"/>
</dbReference>
<keyword evidence="3 5" id="KW-0479">Metal-binding</keyword>
<dbReference type="EMBL" id="CCYA01000391">
    <property type="protein sequence ID" value="CEH16739.1"/>
    <property type="molecule type" value="Genomic_DNA"/>
</dbReference>